<dbReference type="AlphaFoldDB" id="A0A0P7BXI5"/>
<gene>
    <name evidence="2" type="ORF">AK830_g1035</name>
</gene>
<keyword evidence="3" id="KW-1185">Reference proteome</keyword>
<sequence length="135" mass="14194">MHAHTPTLQVGFSGLPWLSTDTQEAEAKPNHDGASITSSQAVSAELAESKPVFADRTRGRDDDVAGPNAHGMACTSGSPSPAENKISRLEGPKTKLGHEVGQSRAVAVAPWTLRTGVLSQGWAGRVGRRAREVTN</sequence>
<feature type="compositionally biased region" description="Basic and acidic residues" evidence="1">
    <location>
        <begin position="85"/>
        <end position="98"/>
    </location>
</feature>
<reference evidence="2 3" key="1">
    <citation type="submission" date="2015-09" db="EMBL/GenBank/DDBJ databases">
        <title>Draft genome of a European isolate of the apple canker pathogen Neonectria ditissima.</title>
        <authorList>
            <person name="Gomez-Cortecero A."/>
            <person name="Harrison R.J."/>
            <person name="Armitage A.D."/>
        </authorList>
    </citation>
    <scope>NUCLEOTIDE SEQUENCE [LARGE SCALE GENOMIC DNA]</scope>
    <source>
        <strain evidence="2 3">R09/05</strain>
    </source>
</reference>
<feature type="region of interest" description="Disordered" evidence="1">
    <location>
        <begin position="21"/>
        <end position="98"/>
    </location>
</feature>
<feature type="compositionally biased region" description="Basic and acidic residues" evidence="1">
    <location>
        <begin position="53"/>
        <end position="63"/>
    </location>
</feature>
<name>A0A0P7BXI5_9HYPO</name>
<dbReference type="Proteomes" id="UP000050424">
    <property type="component" value="Unassembled WGS sequence"/>
</dbReference>
<evidence type="ECO:0000256" key="1">
    <source>
        <dbReference type="SAM" id="MobiDB-lite"/>
    </source>
</evidence>
<accession>A0A0P7BXI5</accession>
<organism evidence="2 3">
    <name type="scientific">Neonectria ditissima</name>
    <dbReference type="NCBI Taxonomy" id="78410"/>
    <lineage>
        <taxon>Eukaryota</taxon>
        <taxon>Fungi</taxon>
        <taxon>Dikarya</taxon>
        <taxon>Ascomycota</taxon>
        <taxon>Pezizomycotina</taxon>
        <taxon>Sordariomycetes</taxon>
        <taxon>Hypocreomycetidae</taxon>
        <taxon>Hypocreales</taxon>
        <taxon>Nectriaceae</taxon>
        <taxon>Neonectria</taxon>
    </lineage>
</organism>
<evidence type="ECO:0000313" key="3">
    <source>
        <dbReference type="Proteomes" id="UP000050424"/>
    </source>
</evidence>
<evidence type="ECO:0000313" key="2">
    <source>
        <dbReference type="EMBL" id="KPM45483.1"/>
    </source>
</evidence>
<comment type="caution">
    <text evidence="2">The sequence shown here is derived from an EMBL/GenBank/DDBJ whole genome shotgun (WGS) entry which is preliminary data.</text>
</comment>
<protein>
    <submittedName>
        <fullName evidence="2">Uncharacterized protein</fullName>
    </submittedName>
</protein>
<proteinExistence type="predicted"/>
<dbReference type="EMBL" id="LKCW01000007">
    <property type="protein sequence ID" value="KPM45483.1"/>
    <property type="molecule type" value="Genomic_DNA"/>
</dbReference>